<dbReference type="PhylomeDB" id="B8MJB2"/>
<gene>
    <name evidence="2" type="ORF">TSTA_041780</name>
</gene>
<dbReference type="Pfam" id="PF19271">
    <property type="entry name" value="Nis1"/>
    <property type="match status" value="1"/>
</dbReference>
<keyword evidence="1" id="KW-0732">Signal</keyword>
<evidence type="ECO:0000313" key="2">
    <source>
        <dbReference type="EMBL" id="EED14701.1"/>
    </source>
</evidence>
<dbReference type="eggNOG" id="ENOG502SBH1">
    <property type="taxonomic scope" value="Eukaryota"/>
</dbReference>
<dbReference type="InParanoid" id="B8MJB2"/>
<proteinExistence type="predicted"/>
<dbReference type="RefSeq" id="XP_002484654.1">
    <property type="nucleotide sequence ID" value="XM_002484609.1"/>
</dbReference>
<dbReference type="Proteomes" id="UP000001745">
    <property type="component" value="Unassembled WGS sequence"/>
</dbReference>
<organism evidence="2 3">
    <name type="scientific">Talaromyces stipitatus (strain ATCC 10500 / CBS 375.48 / QM 6759 / NRRL 1006)</name>
    <name type="common">Penicillium stipitatum</name>
    <dbReference type="NCBI Taxonomy" id="441959"/>
    <lineage>
        <taxon>Eukaryota</taxon>
        <taxon>Fungi</taxon>
        <taxon>Dikarya</taxon>
        <taxon>Ascomycota</taxon>
        <taxon>Pezizomycotina</taxon>
        <taxon>Eurotiomycetes</taxon>
        <taxon>Eurotiomycetidae</taxon>
        <taxon>Eurotiales</taxon>
        <taxon>Trichocomaceae</taxon>
        <taxon>Talaromyces</taxon>
        <taxon>Talaromyces sect. Talaromyces</taxon>
    </lineage>
</organism>
<feature type="signal peptide" evidence="1">
    <location>
        <begin position="1"/>
        <end position="27"/>
    </location>
</feature>
<accession>B8MJB2</accession>
<reference evidence="3" key="1">
    <citation type="journal article" date="2015" name="Genome Announc.">
        <title>Genome sequence of the AIDS-associated pathogen Penicillium marneffei (ATCC18224) and its near taxonomic relative Talaromyces stipitatus (ATCC10500).</title>
        <authorList>
            <person name="Nierman W.C."/>
            <person name="Fedorova-Abrams N.D."/>
            <person name="Andrianopoulos A."/>
        </authorList>
    </citation>
    <scope>NUCLEOTIDE SEQUENCE [LARGE SCALE GENOMIC DNA]</scope>
    <source>
        <strain evidence="3">ATCC 10500 / CBS 375.48 / QM 6759 / NRRL 1006</strain>
    </source>
</reference>
<sequence>MGTNDPISTKMYKSVLSLGLIASTALAQSVSIGLPAAGAQLSTGTPTTFQIQRPDTLTGSQEIAVVIGISKCNSGGRCASPDESMGTVLYNGPFNPQFHETALPPYQNFTLEIPESAATDNGLVTVAHFSLVGASAWPMVEYLNQSITVA</sequence>
<feature type="chain" id="PRO_5002877540" evidence="1">
    <location>
        <begin position="28"/>
        <end position="150"/>
    </location>
</feature>
<protein>
    <submittedName>
        <fullName evidence="2">Uncharacterized protein</fullName>
    </submittedName>
</protein>
<name>B8MJB2_TALSN</name>
<evidence type="ECO:0000313" key="3">
    <source>
        <dbReference type="Proteomes" id="UP000001745"/>
    </source>
</evidence>
<evidence type="ECO:0000256" key="1">
    <source>
        <dbReference type="SAM" id="SignalP"/>
    </source>
</evidence>
<dbReference type="InterPro" id="IPR045469">
    <property type="entry name" value="Nis1"/>
</dbReference>
<dbReference type="AlphaFoldDB" id="B8MJB2"/>
<keyword evidence="3" id="KW-1185">Reference proteome</keyword>
<dbReference type="VEuPathDB" id="FungiDB:TSTA_041780"/>
<dbReference type="EMBL" id="EQ962657">
    <property type="protein sequence ID" value="EED14701.1"/>
    <property type="molecule type" value="Genomic_DNA"/>
</dbReference>
<dbReference type="OrthoDB" id="2841294at2759"/>
<dbReference type="GeneID" id="8102955"/>